<feature type="transmembrane region" description="Helical" evidence="14">
    <location>
        <begin position="273"/>
        <end position="297"/>
    </location>
</feature>
<keyword evidence="6 14" id="KW-0328">Glycosyltransferase</keyword>
<evidence type="ECO:0000313" key="16">
    <source>
        <dbReference type="Proteomes" id="UP001140011"/>
    </source>
</evidence>
<evidence type="ECO:0000256" key="1">
    <source>
        <dbReference type="ARBA" id="ARBA00004477"/>
    </source>
</evidence>
<reference evidence="15" key="1">
    <citation type="submission" date="2022-07" db="EMBL/GenBank/DDBJ databases">
        <title>Phylogenomic reconstructions and comparative analyses of Kickxellomycotina fungi.</title>
        <authorList>
            <person name="Reynolds N.K."/>
            <person name="Stajich J.E."/>
            <person name="Barry K."/>
            <person name="Grigoriev I.V."/>
            <person name="Crous P."/>
            <person name="Smith M.E."/>
        </authorList>
    </citation>
    <scope>NUCLEOTIDE SEQUENCE</scope>
    <source>
        <strain evidence="15">BCRC 34297</strain>
    </source>
</reference>
<keyword evidence="7 15" id="KW-0808">Transferase</keyword>
<feature type="transmembrane region" description="Helical" evidence="14">
    <location>
        <begin position="309"/>
        <end position="328"/>
    </location>
</feature>
<feature type="transmembrane region" description="Helical" evidence="14">
    <location>
        <begin position="151"/>
        <end position="176"/>
    </location>
</feature>
<keyword evidence="9" id="KW-0256">Endoplasmic reticulum</keyword>
<evidence type="ECO:0000256" key="12">
    <source>
        <dbReference type="ARBA" id="ARBA00044727"/>
    </source>
</evidence>
<dbReference type="PANTHER" id="PTHR12989">
    <property type="entry name" value="ALPHA-1,2-GLUCOSYLTRANSFERASE ALG10"/>
    <property type="match status" value="1"/>
</dbReference>
<dbReference type="Proteomes" id="UP001140011">
    <property type="component" value="Unassembled WGS sequence"/>
</dbReference>
<evidence type="ECO:0000256" key="11">
    <source>
        <dbReference type="ARBA" id="ARBA00023136"/>
    </source>
</evidence>
<gene>
    <name evidence="15" type="primary">ALG10</name>
    <name evidence="15" type="ORF">GGI19_002691</name>
</gene>
<proteinExistence type="inferred from homology"/>
<evidence type="ECO:0000256" key="9">
    <source>
        <dbReference type="ARBA" id="ARBA00022824"/>
    </source>
</evidence>
<keyword evidence="10 14" id="KW-1133">Transmembrane helix</keyword>
<comment type="function">
    <text evidence="12">Dol-P-Glc:Glc(2)Man(9)GlcNAc(2)-PP-Dol alpha-1,2-glucosyltransferase that operates in the biosynthetic pathway of dolichol-linked oligosaccharides, the glycan precursors employed in protein asparagine (N)-glycosylation. The assembly of dolichol-linked oligosaccharides begins on the cytosolic side of the endoplasmic reticulum membrane and finishes in its lumen. The sequential addition of sugars to dolichol pyrophosphate produces dolichol-linked oligosaccharides containing fourteen sugars, including two GlcNAcs, nine mannoses and three glucoses. Once assembled, the oligosaccharide is transferred from the lipid to nascent proteins by oligosaccharyltransferases. In the lumen of the endoplasmic reticulum, adds the third and last glucose residue from dolichyl phosphate glucose (Dol-P-Glc) onto the lipid-linked oligosaccharide intermediate Glc(2)Man(9)GlcNAc(2)-PP-Dol to produce Glc(3)Man(9)GlcNAc(2)-PP-Dol.</text>
</comment>
<comment type="caution">
    <text evidence="15">The sequence shown here is derived from an EMBL/GenBank/DDBJ whole genome shotgun (WGS) entry which is preliminary data.</text>
</comment>
<dbReference type="PIRSF" id="PIRSF028810">
    <property type="entry name" value="Alpha1_2_glucosyltferase_Alg10"/>
    <property type="match status" value="1"/>
</dbReference>
<dbReference type="Pfam" id="PF04922">
    <property type="entry name" value="DIE2_ALG10"/>
    <property type="match status" value="1"/>
</dbReference>
<evidence type="ECO:0000256" key="6">
    <source>
        <dbReference type="ARBA" id="ARBA00022676"/>
    </source>
</evidence>
<keyword evidence="11 14" id="KW-0472">Membrane</keyword>
<feature type="transmembrane region" description="Helical" evidence="14">
    <location>
        <begin position="381"/>
        <end position="405"/>
    </location>
</feature>
<evidence type="ECO:0000256" key="4">
    <source>
        <dbReference type="ARBA" id="ARBA00011967"/>
    </source>
</evidence>
<evidence type="ECO:0000256" key="3">
    <source>
        <dbReference type="ARBA" id="ARBA00010600"/>
    </source>
</evidence>
<accession>A0A9W8GZB0</accession>
<dbReference type="EC" id="2.4.1.256" evidence="4 14"/>
<dbReference type="GO" id="GO:0005789">
    <property type="term" value="C:endoplasmic reticulum membrane"/>
    <property type="evidence" value="ECO:0007669"/>
    <property type="project" value="UniProtKB-SubCell"/>
</dbReference>
<dbReference type="PANTHER" id="PTHR12989:SF10">
    <property type="entry name" value="DOL-P-GLC:GLC(2)MAN(9)GLCNAC(2)-PP-DOL ALPHA-1,2-GLUCOSYLTRANSFERASE-RELATED"/>
    <property type="match status" value="1"/>
</dbReference>
<feature type="transmembrane region" description="Helical" evidence="14">
    <location>
        <begin position="117"/>
        <end position="139"/>
    </location>
</feature>
<feature type="transmembrane region" description="Helical" evidence="14">
    <location>
        <begin position="7"/>
        <end position="27"/>
    </location>
</feature>
<evidence type="ECO:0000313" key="15">
    <source>
        <dbReference type="EMBL" id="KAJ2754050.1"/>
    </source>
</evidence>
<evidence type="ECO:0000256" key="5">
    <source>
        <dbReference type="ARBA" id="ARBA00018512"/>
    </source>
</evidence>
<keyword evidence="16" id="KW-1185">Reference proteome</keyword>
<dbReference type="AlphaFoldDB" id="A0A9W8GZB0"/>
<dbReference type="GO" id="GO:0106073">
    <property type="term" value="F:dolichyl pyrophosphate Glc2Man9GlcNAc2 alpha-1,2-glucosyltransferase activity"/>
    <property type="evidence" value="ECO:0007669"/>
    <property type="project" value="UniProtKB-UniRule"/>
</dbReference>
<protein>
    <recommendedName>
        <fullName evidence="5 14">Dol-P-Glc:Glc(2)Man(9)GlcNAc(2)-PP-Dol alpha-1,2-glucosyltransferase</fullName>
        <ecNumber evidence="4 14">2.4.1.256</ecNumber>
    </recommendedName>
</protein>
<organism evidence="15 16">
    <name type="scientific">Coemansia pectinata</name>
    <dbReference type="NCBI Taxonomy" id="1052879"/>
    <lineage>
        <taxon>Eukaryota</taxon>
        <taxon>Fungi</taxon>
        <taxon>Fungi incertae sedis</taxon>
        <taxon>Zoopagomycota</taxon>
        <taxon>Kickxellomycotina</taxon>
        <taxon>Kickxellomycetes</taxon>
        <taxon>Kickxellales</taxon>
        <taxon>Kickxellaceae</taxon>
        <taxon>Coemansia</taxon>
    </lineage>
</organism>
<keyword evidence="8 14" id="KW-0812">Transmembrane</keyword>
<comment type="subcellular location">
    <subcellularLocation>
        <location evidence="1">Endoplasmic reticulum membrane</location>
        <topology evidence="1">Multi-pass membrane protein</topology>
    </subcellularLocation>
</comment>
<evidence type="ECO:0000256" key="14">
    <source>
        <dbReference type="PIRNR" id="PIRNR028810"/>
    </source>
</evidence>
<feature type="transmembrane region" description="Helical" evidence="14">
    <location>
        <begin position="425"/>
        <end position="444"/>
    </location>
</feature>
<comment type="similarity">
    <text evidence="3 14">Belongs to the ALG10 glucosyltransferase family.</text>
</comment>
<dbReference type="GO" id="GO:0006488">
    <property type="term" value="P:dolichol-linked oligosaccharide biosynthetic process"/>
    <property type="evidence" value="ECO:0007669"/>
    <property type="project" value="UniProtKB-UniRule"/>
</dbReference>
<evidence type="ECO:0000256" key="10">
    <source>
        <dbReference type="ARBA" id="ARBA00022989"/>
    </source>
</evidence>
<dbReference type="EMBL" id="JANBUH010000143">
    <property type="protein sequence ID" value="KAJ2754050.1"/>
    <property type="molecule type" value="Genomic_DNA"/>
</dbReference>
<evidence type="ECO:0000256" key="8">
    <source>
        <dbReference type="ARBA" id="ARBA00022692"/>
    </source>
</evidence>
<evidence type="ECO:0000256" key="2">
    <source>
        <dbReference type="ARBA" id="ARBA00004922"/>
    </source>
</evidence>
<feature type="transmembrane region" description="Helical" evidence="14">
    <location>
        <begin position="94"/>
        <end position="111"/>
    </location>
</feature>
<evidence type="ECO:0000256" key="7">
    <source>
        <dbReference type="ARBA" id="ARBA00022679"/>
    </source>
</evidence>
<dbReference type="OrthoDB" id="4769at2759"/>
<evidence type="ECO:0000256" key="13">
    <source>
        <dbReference type="ARBA" id="ARBA00048064"/>
    </source>
</evidence>
<dbReference type="InterPro" id="IPR016900">
    <property type="entry name" value="Alg10"/>
</dbReference>
<comment type="caution">
    <text evidence="14">Lacks conserved residue(s) required for the propagation of feature annotation.</text>
</comment>
<comment type="catalytic activity">
    <reaction evidence="13">
        <text>an alpha-D-Glc-(1-&gt;3)-alpha-D-Glc-(1-&gt;3)-alpha-D-Man-(1-&gt;2)-alpha-D-Man-(1-&gt;2)-alpha-D-Man-(1-&gt;3)-[alpha-D-Man-(1-&gt;2)-alpha-D-Man-(1-&gt;3)-[alpha-D-Man-(1-&gt;2)-alpha-D-Man-(1-&gt;6)]-alpha-D-Man-(1-&gt;6)]-beta-D-Man-(1-&gt;4)-beta-D-GlcNAc-(1-&gt;4)-alpha-D-GlcNAc-diphospho-di-trans,poly-cis-dolichol + a di-trans,poly-cis-dolichyl beta-D-glucosyl phosphate = a alpha-D-Glc-(1-&gt;2)-alpha-D-Glc-(1-&gt;3)-alpha-D-Glc-(1-&gt;3)-alpha-D-Man-(1-&gt;2)-alpha-D-Man-(1-&gt;2)-alpha-D-Man-(1-&gt;3)-[alpha-D-Man-(1-&gt;2)-alpha-D-Man-(1-&gt;3)-[alpha-D-Man-(1-&gt;2)-alpha-D-Man-(1-&gt;6)]-alpha-D-Man-(1-&gt;6)]-beta-D-Man-(1-&gt;4)-beta-D-GlcNAc-(1-&gt;4)-alpha-D-GlcNAc-diphospho-di-trans,poly-cis-dolichol + a di-trans,poly-cis-dolichyl phosphate + H(+)</text>
        <dbReference type="Rhea" id="RHEA:29543"/>
        <dbReference type="Rhea" id="RHEA-COMP:19498"/>
        <dbReference type="Rhea" id="RHEA-COMP:19502"/>
        <dbReference type="Rhea" id="RHEA-COMP:19512"/>
        <dbReference type="Rhea" id="RHEA-COMP:19522"/>
        <dbReference type="ChEBI" id="CHEBI:15378"/>
        <dbReference type="ChEBI" id="CHEBI:57525"/>
        <dbReference type="ChEBI" id="CHEBI:57683"/>
        <dbReference type="ChEBI" id="CHEBI:132522"/>
        <dbReference type="ChEBI" id="CHEBI:132523"/>
        <dbReference type="EC" id="2.4.1.256"/>
    </reaction>
    <physiologicalReaction direction="left-to-right" evidence="13">
        <dbReference type="Rhea" id="RHEA:29544"/>
    </physiologicalReaction>
</comment>
<name>A0A9W8GZB0_9FUNG</name>
<feature type="transmembrane region" description="Helical" evidence="14">
    <location>
        <begin position="233"/>
        <end position="253"/>
    </location>
</feature>
<sequence>MAQCQRSVPLGVLTVFVAYASISYGVLQRVNAEVPLQYMDEVFHIPQAQHYCRGQFGVWDPKLTTPPGLYLISMVPAYALSIGPNPCSPEFLRTTNWALSLLLFWTIYSLIKQLRPGLSAVAVSATVLSLSLFPVSFFLHHMYYTDTASLLLVLISYSLSLGHRHVAAGIAGFFSLWLRQTNVIWIAFIGASAALRQIQQRAHIVRPSDSLLSSISQICKWAARLDRDLLETALLLTPYALVAVCFAMFVHVNKGIVLGDKSNHEPVLHIPQIFYFCGYVVGASAPTILPLASPKWFVRQCTAKPARNLVFGLALSIAMAICIQQYTIEHPFLLSDNRHYPFYVWKNIFRRHWTIRYALIPLYVYAVAAINRCLCKDMTALWRLALALCTAAVLIPSPLLEFRYFSVPYFFVRLHISSRSTTRTVLLEALWFSAINAATIWVFINRPFAWPSEPGQLQRFMW</sequence>
<comment type="pathway">
    <text evidence="2">Protein modification; protein glycosylation.</text>
</comment>
<feature type="transmembrane region" description="Helical" evidence="14">
    <location>
        <begin position="355"/>
        <end position="374"/>
    </location>
</feature>